<comment type="caution">
    <text evidence="3">The sequence shown here is derived from an EMBL/GenBank/DDBJ whole genome shotgun (WGS) entry which is preliminary data.</text>
</comment>
<dbReference type="PANTHER" id="PTHR30344">
    <property type="entry name" value="6-PHOSPHOGLUCONOLACTONASE-RELATED"/>
    <property type="match status" value="1"/>
</dbReference>
<proteinExistence type="inferred from homology"/>
<comment type="similarity">
    <text evidence="1">Belongs to the cycloisomerase 2 family.</text>
</comment>
<feature type="region of interest" description="Disordered" evidence="2">
    <location>
        <begin position="1"/>
        <end position="34"/>
    </location>
</feature>
<dbReference type="SUPFAM" id="SSF75011">
    <property type="entry name" value="3-carboxy-cis,cis-mucoante lactonizing enzyme"/>
    <property type="match status" value="1"/>
</dbReference>
<sequence>MPMNTHKTPGRHHPPATLPLHGSPRPRTAAPPLYGVRLGPRPLNPLRSLALPNFVHIPEVNRYGAKQPSSATITAVMKTISCRSQFPRNLSRRSFVAGSTAFTLATASPIFSPSAMAFGSKAEKDAKRILVGTGKGTSGAFGPSGSILSYLWDSATGTLTPEGVAAQLPDSTWLQPSEDGKFLYVASELSEFKGQPTGAVSSFKLEDEKHGNKLELLSQVNSASVGTCQCNVDRTGHTVIAVDYGGGSAISFVSSSGKLSSAAWSQHYDGYPAGKAPVPNRQEAAHAHFASFSPDNKYAYINDLGSDVIHTYKFNSDTAQLASTGECGMHPGAGPRTLHFHPNGKFAYCMNEIDSTVNVLRYDPSDGSLSPFQQIALLPEPTPGAPKVVSTGCDTVLTRDGRFAYFANRGDNFLMSCHIDPATGKLTPFDNATRTTCGGKTPRNFRLDPTERWILVANQDSDQLSVVARDPATGKLSNEAKSVAAPRPMCIVFV</sequence>
<dbReference type="InterPro" id="IPR006311">
    <property type="entry name" value="TAT_signal"/>
</dbReference>
<dbReference type="EC" id="3.1.1.31" evidence="3"/>
<dbReference type="InterPro" id="IPR015943">
    <property type="entry name" value="WD40/YVTN_repeat-like_dom_sf"/>
</dbReference>
<accession>E6QHG5</accession>
<dbReference type="PROSITE" id="PS51318">
    <property type="entry name" value="TAT"/>
    <property type="match status" value="1"/>
</dbReference>
<dbReference type="EMBL" id="CABQ01000007">
    <property type="protein sequence ID" value="CBI06679.1"/>
    <property type="molecule type" value="Genomic_DNA"/>
</dbReference>
<organism evidence="3">
    <name type="scientific">mine drainage metagenome</name>
    <dbReference type="NCBI Taxonomy" id="410659"/>
    <lineage>
        <taxon>unclassified sequences</taxon>
        <taxon>metagenomes</taxon>
        <taxon>ecological metagenomes</taxon>
    </lineage>
</organism>
<name>E6QHG5_9ZZZZ</name>
<gene>
    <name evidence="3" type="ORF">CARN6_2790</name>
</gene>
<dbReference type="AlphaFoldDB" id="E6QHG5"/>
<dbReference type="PANTHER" id="PTHR30344:SF1">
    <property type="entry name" value="6-PHOSPHOGLUCONOLACTONASE"/>
    <property type="match status" value="1"/>
</dbReference>
<dbReference type="Gene3D" id="2.130.10.10">
    <property type="entry name" value="YVTN repeat-like/Quinoprotein amine dehydrogenase"/>
    <property type="match status" value="1"/>
</dbReference>
<keyword evidence="3" id="KW-0378">Hydrolase</keyword>
<dbReference type="Pfam" id="PF10282">
    <property type="entry name" value="Lactonase"/>
    <property type="match status" value="1"/>
</dbReference>
<reference evidence="3" key="1">
    <citation type="submission" date="2009-10" db="EMBL/GenBank/DDBJ databases">
        <title>Diversity of trophic interactions inside an arsenic-rich microbial ecosystem.</title>
        <authorList>
            <person name="Bertin P.N."/>
            <person name="Heinrich-Salmeron A."/>
            <person name="Pelletier E."/>
            <person name="Goulhen-Chollet F."/>
            <person name="Arsene-Ploetze F."/>
            <person name="Gallien S."/>
            <person name="Calteau A."/>
            <person name="Vallenet D."/>
            <person name="Casiot C."/>
            <person name="Chane-Woon-Ming B."/>
            <person name="Giloteaux L."/>
            <person name="Barakat M."/>
            <person name="Bonnefoy V."/>
            <person name="Bruneel O."/>
            <person name="Chandler M."/>
            <person name="Cleiss J."/>
            <person name="Duran R."/>
            <person name="Elbaz-Poulichet F."/>
            <person name="Fonknechten N."/>
            <person name="Lauga B."/>
            <person name="Mornico D."/>
            <person name="Ortet P."/>
            <person name="Schaeffer C."/>
            <person name="Siguier P."/>
            <person name="Alexander Thil Smith A."/>
            <person name="Van Dorsselaer A."/>
            <person name="Weissenbach J."/>
            <person name="Medigue C."/>
            <person name="Le Paslier D."/>
        </authorList>
    </citation>
    <scope>NUCLEOTIDE SEQUENCE</scope>
</reference>
<dbReference type="InterPro" id="IPR019405">
    <property type="entry name" value="Lactonase_7-beta_prop"/>
</dbReference>
<protein>
    <submittedName>
        <fullName evidence="3">Putative 6-phosphogluconolactonase</fullName>
        <ecNumber evidence="3">3.1.1.31</ecNumber>
    </submittedName>
</protein>
<evidence type="ECO:0000256" key="1">
    <source>
        <dbReference type="ARBA" id="ARBA00005564"/>
    </source>
</evidence>
<dbReference type="InterPro" id="IPR050282">
    <property type="entry name" value="Cycloisomerase_2"/>
</dbReference>
<evidence type="ECO:0000313" key="3">
    <source>
        <dbReference type="EMBL" id="CBI06679.1"/>
    </source>
</evidence>
<evidence type="ECO:0000256" key="2">
    <source>
        <dbReference type="SAM" id="MobiDB-lite"/>
    </source>
</evidence>
<dbReference type="GO" id="GO:0017057">
    <property type="term" value="F:6-phosphogluconolactonase activity"/>
    <property type="evidence" value="ECO:0007669"/>
    <property type="project" value="UniProtKB-EC"/>
</dbReference>